<protein>
    <submittedName>
        <fullName evidence="12">Multidrug RND transporter</fullName>
    </submittedName>
</protein>
<keyword evidence="7 10" id="KW-0564">Palmitate</keyword>
<dbReference type="GO" id="GO:0015562">
    <property type="term" value="F:efflux transmembrane transporter activity"/>
    <property type="evidence" value="ECO:0007669"/>
    <property type="project" value="InterPro"/>
</dbReference>
<evidence type="ECO:0000256" key="10">
    <source>
        <dbReference type="RuleBase" id="RU362097"/>
    </source>
</evidence>
<evidence type="ECO:0000313" key="13">
    <source>
        <dbReference type="Proteomes" id="UP000050836"/>
    </source>
</evidence>
<accession>A0A0R0AGK0</accession>
<dbReference type="InterPro" id="IPR003423">
    <property type="entry name" value="OMP_efflux"/>
</dbReference>
<keyword evidence="8 10" id="KW-0449">Lipoprotein</keyword>
<evidence type="ECO:0000256" key="3">
    <source>
        <dbReference type="ARBA" id="ARBA00022452"/>
    </source>
</evidence>
<keyword evidence="5" id="KW-0732">Signal</keyword>
<dbReference type="PANTHER" id="PTHR30203:SF20">
    <property type="entry name" value="MULTIDRUG RESISTANCE OUTER MEMBRANE PROTEIN MDTP-RELATED"/>
    <property type="match status" value="1"/>
</dbReference>
<keyword evidence="3 10" id="KW-1134">Transmembrane beta strand</keyword>
<dbReference type="EMBL" id="LLXS01000009">
    <property type="protein sequence ID" value="KRG44124.1"/>
    <property type="molecule type" value="Genomic_DNA"/>
</dbReference>
<comment type="function">
    <text evidence="9">Could be involved in resistance to puromycin, acriflavine and tetraphenylarsonium chloride.</text>
</comment>
<feature type="coiled-coil region" evidence="11">
    <location>
        <begin position="235"/>
        <end position="269"/>
    </location>
</feature>
<dbReference type="PROSITE" id="PS51257">
    <property type="entry name" value="PROKAR_LIPOPROTEIN"/>
    <property type="match status" value="1"/>
</dbReference>
<dbReference type="Gene3D" id="2.20.200.10">
    <property type="entry name" value="Outer membrane efflux proteins (OEP)"/>
    <property type="match status" value="1"/>
</dbReference>
<reference evidence="12 13" key="1">
    <citation type="submission" date="2015-10" db="EMBL/GenBank/DDBJ databases">
        <title>Genome sequencing and analysis of members of genus Stenotrophomonas.</title>
        <authorList>
            <person name="Patil P.P."/>
            <person name="Midha S."/>
            <person name="Patil P.B."/>
        </authorList>
    </citation>
    <scope>NUCLEOTIDE SEQUENCE [LARGE SCALE GENOMIC DNA]</scope>
    <source>
        <strain evidence="12 13">JCM 9942</strain>
    </source>
</reference>
<dbReference type="RefSeq" id="WP_057505792.1">
    <property type="nucleotide sequence ID" value="NZ_LLXS01000009.1"/>
</dbReference>
<evidence type="ECO:0000256" key="11">
    <source>
        <dbReference type="SAM" id="Coils"/>
    </source>
</evidence>
<keyword evidence="11" id="KW-0175">Coiled coil</keyword>
<evidence type="ECO:0000256" key="5">
    <source>
        <dbReference type="ARBA" id="ARBA00022729"/>
    </source>
</evidence>
<gene>
    <name evidence="12" type="ORF">ARC78_06100</name>
</gene>
<comment type="caution">
    <text evidence="12">The sequence shown here is derived from an EMBL/GenBank/DDBJ whole genome shotgun (WGS) entry which is preliminary data.</text>
</comment>
<evidence type="ECO:0000256" key="1">
    <source>
        <dbReference type="ARBA" id="ARBA00004370"/>
    </source>
</evidence>
<comment type="subcellular location">
    <subcellularLocation>
        <location evidence="10">Cell outer membrane</location>
        <topology evidence="10">Lipid-anchor</topology>
    </subcellularLocation>
    <subcellularLocation>
        <location evidence="1">Membrane</location>
    </subcellularLocation>
</comment>
<evidence type="ECO:0000256" key="6">
    <source>
        <dbReference type="ARBA" id="ARBA00023136"/>
    </source>
</evidence>
<dbReference type="GO" id="GO:0009279">
    <property type="term" value="C:cell outer membrane"/>
    <property type="evidence" value="ECO:0007669"/>
    <property type="project" value="UniProtKB-SubCell"/>
</dbReference>
<proteinExistence type="inferred from homology"/>
<dbReference type="NCBIfam" id="TIGR01845">
    <property type="entry name" value="outer_NodT"/>
    <property type="match status" value="1"/>
</dbReference>
<dbReference type="SUPFAM" id="SSF56954">
    <property type="entry name" value="Outer membrane efflux proteins (OEP)"/>
    <property type="match status" value="1"/>
</dbReference>
<evidence type="ECO:0000256" key="4">
    <source>
        <dbReference type="ARBA" id="ARBA00022692"/>
    </source>
</evidence>
<dbReference type="InterPro" id="IPR010131">
    <property type="entry name" value="MdtP/NodT-like"/>
</dbReference>
<name>A0A0R0AGK0_9GAMM</name>
<sequence length="498" mass="52328">MNTSRLFSHGLHRCARPALLTGLTLVLAACASSGGLSPQGRLLDADSLQAGRTLAGHDLSSPGFPAADWWRALGDPQLDALIAEGLRNSPTLEVADARLRQAQAQSASTSAERKPSLSLSPGYTGITLPESMVGNELGGHYMGSVQAVANFSYGVDLWGGKRAAWEAAVDRAHAAAVDAQAARLDLSAAIVQAYVQLDHAWQLQQVADEELARAEKMLALTRQRRGAGIDNELQVRQAQARVPLAQQQRQAAQQQIDLARNALAALLGRGPDRGREIGRPTALNRLALQLPGVLPSDLLGRRPDVVAARWRVEASGQQIHAAKARFYPSLNLTALGGVVSSDLGTLLQSGSGFGLLAPALSLPVFDGGRLRAQLAKADADYDLAVAHYNQTLVAALREVADQVNAVRSLDVQVESQQQAVDTAEAAFALAGQRYRAGIGNYLDVLGAQDLLLQSRLRLSSLQSQQLASSIGLSAALGGGFAPASADLPATAASNNSNS</sequence>
<keyword evidence="6 10" id="KW-0472">Membrane</keyword>
<dbReference type="Gene3D" id="1.20.1600.10">
    <property type="entry name" value="Outer membrane efflux proteins (OEP)"/>
    <property type="match status" value="1"/>
</dbReference>
<evidence type="ECO:0000256" key="9">
    <source>
        <dbReference type="ARBA" id="ARBA00037313"/>
    </source>
</evidence>
<comment type="similarity">
    <text evidence="2 10">Belongs to the outer membrane factor (OMF) (TC 1.B.17) family.</text>
</comment>
<dbReference type="AlphaFoldDB" id="A0A0R0AGK0"/>
<keyword evidence="4 10" id="KW-0812">Transmembrane</keyword>
<organism evidence="12 13">
    <name type="scientific">Stenotrophomonas pictorum JCM 9942</name>
    <dbReference type="NCBI Taxonomy" id="1236960"/>
    <lineage>
        <taxon>Bacteria</taxon>
        <taxon>Pseudomonadati</taxon>
        <taxon>Pseudomonadota</taxon>
        <taxon>Gammaproteobacteria</taxon>
        <taxon>Lysobacterales</taxon>
        <taxon>Lysobacteraceae</taxon>
        <taxon>Stenotrophomonas</taxon>
    </lineage>
</organism>
<dbReference type="Proteomes" id="UP000050836">
    <property type="component" value="Unassembled WGS sequence"/>
</dbReference>
<keyword evidence="13" id="KW-1185">Reference proteome</keyword>
<evidence type="ECO:0000256" key="7">
    <source>
        <dbReference type="ARBA" id="ARBA00023139"/>
    </source>
</evidence>
<evidence type="ECO:0000313" key="12">
    <source>
        <dbReference type="EMBL" id="KRG44124.1"/>
    </source>
</evidence>
<evidence type="ECO:0000256" key="8">
    <source>
        <dbReference type="ARBA" id="ARBA00023288"/>
    </source>
</evidence>
<evidence type="ECO:0000256" key="2">
    <source>
        <dbReference type="ARBA" id="ARBA00007613"/>
    </source>
</evidence>
<dbReference type="Pfam" id="PF02321">
    <property type="entry name" value="OEP"/>
    <property type="match status" value="2"/>
</dbReference>
<dbReference type="PANTHER" id="PTHR30203">
    <property type="entry name" value="OUTER MEMBRANE CATION EFFLUX PROTEIN"/>
    <property type="match status" value="1"/>
</dbReference>